<dbReference type="AlphaFoldDB" id="A0A7K3WHJ8"/>
<dbReference type="EMBL" id="JAAGWK010000022">
    <property type="protein sequence ID" value="NEL55359.1"/>
    <property type="molecule type" value="Genomic_DNA"/>
</dbReference>
<feature type="transmembrane region" description="Helical" evidence="9">
    <location>
        <begin position="193"/>
        <end position="217"/>
    </location>
</feature>
<keyword evidence="7" id="KW-0067">ATP-binding</keyword>
<dbReference type="CDD" id="cd16917">
    <property type="entry name" value="HATPase_UhpB-NarQ-NarX-like"/>
    <property type="match status" value="1"/>
</dbReference>
<dbReference type="Gene3D" id="1.20.5.1930">
    <property type="match status" value="1"/>
</dbReference>
<keyword evidence="8" id="KW-0902">Two-component regulatory system</keyword>
<dbReference type="GO" id="GO:0046983">
    <property type="term" value="F:protein dimerization activity"/>
    <property type="evidence" value="ECO:0007669"/>
    <property type="project" value="InterPro"/>
</dbReference>
<feature type="transmembrane region" description="Helical" evidence="9">
    <location>
        <begin position="256"/>
        <end position="275"/>
    </location>
</feature>
<dbReference type="PANTHER" id="PTHR24421">
    <property type="entry name" value="NITRATE/NITRITE SENSOR PROTEIN NARX-RELATED"/>
    <property type="match status" value="1"/>
</dbReference>
<dbReference type="Gene3D" id="3.30.565.10">
    <property type="entry name" value="Histidine kinase-like ATPase, C-terminal domain"/>
    <property type="match status" value="1"/>
</dbReference>
<feature type="domain" description="Signal transduction histidine kinase subgroup 3 dimerisation and phosphoacceptor" evidence="11">
    <location>
        <begin position="481"/>
        <end position="548"/>
    </location>
</feature>
<keyword evidence="13" id="KW-1185">Reference proteome</keyword>
<comment type="caution">
    <text evidence="12">The sequence shown here is derived from an EMBL/GenBank/DDBJ whole genome shotgun (WGS) entry which is preliminary data.</text>
</comment>
<feature type="transmembrane region" description="Helical" evidence="9">
    <location>
        <begin position="53"/>
        <end position="73"/>
    </location>
</feature>
<organism evidence="12 13">
    <name type="scientific">Goekera deserti</name>
    <dbReference type="NCBI Taxonomy" id="2497753"/>
    <lineage>
        <taxon>Bacteria</taxon>
        <taxon>Bacillati</taxon>
        <taxon>Actinomycetota</taxon>
        <taxon>Actinomycetes</taxon>
        <taxon>Geodermatophilales</taxon>
        <taxon>Geodermatophilaceae</taxon>
        <taxon>Goekera</taxon>
    </lineage>
</organism>
<keyword evidence="3" id="KW-0597">Phosphoprotein</keyword>
<protein>
    <recommendedName>
        <fullName evidence="2">histidine kinase</fullName>
        <ecNumber evidence="2">2.7.13.3</ecNumber>
    </recommendedName>
</protein>
<keyword evidence="9" id="KW-1133">Transmembrane helix</keyword>
<dbReference type="RefSeq" id="WP_152727313.1">
    <property type="nucleotide sequence ID" value="NZ_JAABOZ010000001.1"/>
</dbReference>
<dbReference type="Proteomes" id="UP000470470">
    <property type="component" value="Unassembled WGS sequence"/>
</dbReference>
<keyword evidence="4" id="KW-0808">Transferase</keyword>
<evidence type="ECO:0000256" key="8">
    <source>
        <dbReference type="ARBA" id="ARBA00023012"/>
    </source>
</evidence>
<dbReference type="InterPro" id="IPR011712">
    <property type="entry name" value="Sig_transdc_His_kin_sub3_dim/P"/>
</dbReference>
<proteinExistence type="predicted"/>
<evidence type="ECO:0000313" key="12">
    <source>
        <dbReference type="EMBL" id="NEL55359.1"/>
    </source>
</evidence>
<dbReference type="GO" id="GO:0016020">
    <property type="term" value="C:membrane"/>
    <property type="evidence" value="ECO:0007669"/>
    <property type="project" value="InterPro"/>
</dbReference>
<dbReference type="InterPro" id="IPR003594">
    <property type="entry name" value="HATPase_dom"/>
</dbReference>
<comment type="catalytic activity">
    <reaction evidence="1">
        <text>ATP + protein L-histidine = ADP + protein N-phospho-L-histidine.</text>
        <dbReference type="EC" id="2.7.13.3"/>
    </reaction>
</comment>
<reference evidence="12 13" key="1">
    <citation type="submission" date="2020-02" db="EMBL/GenBank/DDBJ databases">
        <title>The whole genome sequence of CPCC 205119.</title>
        <authorList>
            <person name="Jiang Z."/>
        </authorList>
    </citation>
    <scope>NUCLEOTIDE SEQUENCE [LARGE SCALE GENOMIC DNA]</scope>
    <source>
        <strain evidence="12 13">CPCC 205119</strain>
    </source>
</reference>
<evidence type="ECO:0000256" key="6">
    <source>
        <dbReference type="ARBA" id="ARBA00022777"/>
    </source>
</evidence>
<evidence type="ECO:0000256" key="9">
    <source>
        <dbReference type="SAM" id="Phobius"/>
    </source>
</evidence>
<dbReference type="InterPro" id="IPR050482">
    <property type="entry name" value="Sensor_HK_TwoCompSys"/>
</dbReference>
<feature type="transmembrane region" description="Helical" evidence="9">
    <location>
        <begin position="20"/>
        <end position="41"/>
    </location>
</feature>
<feature type="transmembrane region" description="Helical" evidence="9">
    <location>
        <begin position="287"/>
        <end position="309"/>
    </location>
</feature>
<dbReference type="PANTHER" id="PTHR24421:SF10">
    <property type="entry name" value="NITRATE_NITRITE SENSOR PROTEIN NARQ"/>
    <property type="match status" value="1"/>
</dbReference>
<evidence type="ECO:0000256" key="4">
    <source>
        <dbReference type="ARBA" id="ARBA00022679"/>
    </source>
</evidence>
<accession>A0A7K3WHJ8</accession>
<gene>
    <name evidence="12" type="ORF">G1H19_15315</name>
</gene>
<dbReference type="EC" id="2.7.13.3" evidence="2"/>
<feature type="domain" description="Histidine kinase/HSP90-like ATPase" evidence="10">
    <location>
        <begin position="590"/>
        <end position="675"/>
    </location>
</feature>
<evidence type="ECO:0000256" key="5">
    <source>
        <dbReference type="ARBA" id="ARBA00022741"/>
    </source>
</evidence>
<dbReference type="GO" id="GO:0005524">
    <property type="term" value="F:ATP binding"/>
    <property type="evidence" value="ECO:0007669"/>
    <property type="project" value="UniProtKB-KW"/>
</dbReference>
<keyword evidence="9" id="KW-0472">Membrane</keyword>
<evidence type="ECO:0000313" key="13">
    <source>
        <dbReference type="Proteomes" id="UP000470470"/>
    </source>
</evidence>
<feature type="transmembrane region" description="Helical" evidence="9">
    <location>
        <begin position="80"/>
        <end position="102"/>
    </location>
</feature>
<evidence type="ECO:0000256" key="7">
    <source>
        <dbReference type="ARBA" id="ARBA00022840"/>
    </source>
</evidence>
<name>A0A7K3WHJ8_9ACTN</name>
<evidence type="ECO:0000256" key="2">
    <source>
        <dbReference type="ARBA" id="ARBA00012438"/>
    </source>
</evidence>
<evidence type="ECO:0000259" key="10">
    <source>
        <dbReference type="Pfam" id="PF02518"/>
    </source>
</evidence>
<dbReference type="InterPro" id="IPR036890">
    <property type="entry name" value="HATPase_C_sf"/>
</dbReference>
<evidence type="ECO:0000259" key="11">
    <source>
        <dbReference type="Pfam" id="PF07730"/>
    </source>
</evidence>
<dbReference type="Pfam" id="PF07730">
    <property type="entry name" value="HisKA_3"/>
    <property type="match status" value="1"/>
</dbReference>
<dbReference type="GO" id="GO:0000155">
    <property type="term" value="F:phosphorelay sensor kinase activity"/>
    <property type="evidence" value="ECO:0007669"/>
    <property type="project" value="InterPro"/>
</dbReference>
<sequence>MPHPTPDDDDTRAHRRAPVAAAAVAGLDVVLLLGSVGTWLVRQVPLARLTEDYLIGNAAIGTGFAVGGALITLRVRRSVVGWLMLGAGTLYLVATATGTWLYQRLDAGLDGAGTRALAAVHLVVWMPAIALLVPLAVQLFPTGRPLNRAWTPVAVLTVVAGVGFSVGWALDPVLMTGLGLADDGPLVDDVPRWVRTAVSIASLAGASILASLLAPVVRLVRRPGEERLQVLWLVWAVVVALVVAVPSSAADVPPPLVPLVVPLVPLAMTAAVLRHRLYGITVVVNRTLVYLALTATLLLTHLAVVQGMAGVLGSAGAAQVLATAVVAVGFAPVRAVLQRAVDRWLFGSGADPYGALSDLGRRLQSSLSPEQVLPAIATTVADALKLPYVQVRAGRPGDQPLRTVELGTPTGPTAEYPLTDSGAVVGALVVAADARPRGLGGPRHELLADLVRQAGPAVHAVVLTEELQSSRERTITALEEERTRIHRDLHDGLGPALTGVVLKAEAAGNLVGTEPARAAVLMADVSSQTRTAVDDVRRLVYGLRPPALDRLGLRPALEGHVDRLAARPDGPRLALELPADLPRLPAPVEVAAYRIVTEALANVLRHSGAGTARARLWVEDDSLHLEVCDDGPAGPAWVPGVGLVSMRERTEQLGGGFSAAASPSGGVVTAWLPLALR</sequence>
<feature type="transmembrane region" description="Helical" evidence="9">
    <location>
        <begin position="229"/>
        <end position="250"/>
    </location>
</feature>
<feature type="transmembrane region" description="Helical" evidence="9">
    <location>
        <begin position="114"/>
        <end position="137"/>
    </location>
</feature>
<evidence type="ECO:0000256" key="1">
    <source>
        <dbReference type="ARBA" id="ARBA00000085"/>
    </source>
</evidence>
<evidence type="ECO:0000256" key="3">
    <source>
        <dbReference type="ARBA" id="ARBA00022553"/>
    </source>
</evidence>
<keyword evidence="5" id="KW-0547">Nucleotide-binding</keyword>
<feature type="transmembrane region" description="Helical" evidence="9">
    <location>
        <begin position="315"/>
        <end position="337"/>
    </location>
</feature>
<keyword evidence="9" id="KW-0812">Transmembrane</keyword>
<keyword evidence="6" id="KW-0418">Kinase</keyword>
<feature type="transmembrane region" description="Helical" evidence="9">
    <location>
        <begin position="149"/>
        <end position="170"/>
    </location>
</feature>
<dbReference type="SUPFAM" id="SSF55874">
    <property type="entry name" value="ATPase domain of HSP90 chaperone/DNA topoisomerase II/histidine kinase"/>
    <property type="match status" value="1"/>
</dbReference>
<dbReference type="Pfam" id="PF02518">
    <property type="entry name" value="HATPase_c"/>
    <property type="match status" value="1"/>
</dbReference>